<dbReference type="PROSITE" id="PS51387">
    <property type="entry name" value="FAD_PCMH"/>
    <property type="match status" value="1"/>
</dbReference>
<dbReference type="Proteomes" id="UP001379235">
    <property type="component" value="Unassembled WGS sequence"/>
</dbReference>
<comment type="caution">
    <text evidence="5">The sequence shown here is derived from an EMBL/GenBank/DDBJ whole genome shotgun (WGS) entry which is preliminary data.</text>
</comment>
<dbReference type="InterPro" id="IPR016169">
    <property type="entry name" value="FAD-bd_PCMH_sub2"/>
</dbReference>
<dbReference type="InterPro" id="IPR016166">
    <property type="entry name" value="FAD-bd_PCMH"/>
</dbReference>
<keyword evidence="6" id="KW-1185">Reference proteome</keyword>
<dbReference type="Gene3D" id="3.30.43.10">
    <property type="entry name" value="Uridine Diphospho-n-acetylenolpyruvylglucosamine Reductase, domain 2"/>
    <property type="match status" value="1"/>
</dbReference>
<evidence type="ECO:0000259" key="4">
    <source>
        <dbReference type="PROSITE" id="PS51387"/>
    </source>
</evidence>
<sequence length="522" mass="54989">MMATKTKATAQMLVDALRGALGDSAVVTDAASLDYYANDVYRTGGAPLAVIRPATVEALQQAVRLCSDAGVAMVPRGGGASYTDGYVLPEGGHVLFDTGALDTIVIDEANATVTAGAGVTWANLKTALDAKGFRTPFWGPFSGIAATVGGSLSQNTVSHGTAAHGISAQSVLSMDVVLASGELVSTGTGSAVRNYGPDLTSLFTGDCGAFGIKVAARLPLIGLRNHFECLSFAFDDFAAFHAGSRAAQLAGIEDSQFGLDLALSQGQIGRQDGIGAKLEIAAQVLKRAPNKLKGVAQLLRMAIAGEDAMRAGAYMLHFIVDGADAEEAALRAKQLRRVLSTHGREIANSIPTFVKSLPFAPLFNILGPGGERWVPIHAVLAHDQAVAFDTAFKALIAARKAEMDKLGVWLGNMFSPVGSTGFLYEVALYWPDARTAYHERTLGAEYLGGQPDFKADPDSRAYADELKNAIIAVMQDHRAAHFQIGRAYPYQVRLAPQMQSLLGAIKRELDPKGLMNPGVLGL</sequence>
<comment type="similarity">
    <text evidence="1">Belongs to the FAD-binding oxidoreductase/transferase type 4 family.</text>
</comment>
<feature type="domain" description="FAD-binding PCMH-type" evidence="4">
    <location>
        <begin position="43"/>
        <end position="223"/>
    </location>
</feature>
<protein>
    <submittedName>
        <fullName evidence="5">FAD-binding oxidoreductase</fullName>
    </submittedName>
</protein>
<dbReference type="PANTHER" id="PTHR11748:SF111">
    <property type="entry name" value="D-LACTATE DEHYDROGENASE, MITOCHONDRIAL-RELATED"/>
    <property type="match status" value="1"/>
</dbReference>
<name>A0ABU8S741_9SPHN</name>
<dbReference type="InterPro" id="IPR016167">
    <property type="entry name" value="FAD-bd_PCMH_sub1"/>
</dbReference>
<evidence type="ECO:0000256" key="1">
    <source>
        <dbReference type="ARBA" id="ARBA00008000"/>
    </source>
</evidence>
<dbReference type="InterPro" id="IPR016164">
    <property type="entry name" value="FAD-linked_Oxase-like_C"/>
</dbReference>
<accession>A0ABU8S741</accession>
<dbReference type="Pfam" id="PF01565">
    <property type="entry name" value="FAD_binding_4"/>
    <property type="match status" value="1"/>
</dbReference>
<keyword evidence="2" id="KW-0285">Flavoprotein</keyword>
<reference evidence="5 6" key="1">
    <citation type="submission" date="2024-03" db="EMBL/GenBank/DDBJ databases">
        <authorList>
            <person name="Jo J.-H."/>
        </authorList>
    </citation>
    <scope>NUCLEOTIDE SEQUENCE [LARGE SCALE GENOMIC DNA]</scope>
    <source>
        <strain evidence="5 6">AS3R-12</strain>
    </source>
</reference>
<proteinExistence type="inferred from homology"/>
<dbReference type="EMBL" id="JBBHJY010000003">
    <property type="protein sequence ID" value="MEJ6009763.1"/>
    <property type="molecule type" value="Genomic_DNA"/>
</dbReference>
<dbReference type="SUPFAM" id="SSF55103">
    <property type="entry name" value="FAD-linked oxidases, C-terminal domain"/>
    <property type="match status" value="1"/>
</dbReference>
<dbReference type="InterPro" id="IPR006094">
    <property type="entry name" value="Oxid_FAD_bind_N"/>
</dbReference>
<dbReference type="InterPro" id="IPR036318">
    <property type="entry name" value="FAD-bd_PCMH-like_sf"/>
</dbReference>
<keyword evidence="3" id="KW-0274">FAD</keyword>
<dbReference type="Gene3D" id="3.30.465.10">
    <property type="match status" value="1"/>
</dbReference>
<evidence type="ECO:0000313" key="6">
    <source>
        <dbReference type="Proteomes" id="UP001379235"/>
    </source>
</evidence>
<organism evidence="5 6">
    <name type="scientific">Novosphingobium aquae</name>
    <dbReference type="NCBI Taxonomy" id="3133435"/>
    <lineage>
        <taxon>Bacteria</taxon>
        <taxon>Pseudomonadati</taxon>
        <taxon>Pseudomonadota</taxon>
        <taxon>Alphaproteobacteria</taxon>
        <taxon>Sphingomonadales</taxon>
        <taxon>Sphingomonadaceae</taxon>
        <taxon>Novosphingobium</taxon>
    </lineage>
</organism>
<evidence type="ECO:0000256" key="3">
    <source>
        <dbReference type="ARBA" id="ARBA00022827"/>
    </source>
</evidence>
<gene>
    <name evidence="5" type="ORF">WG900_07515</name>
</gene>
<evidence type="ECO:0000313" key="5">
    <source>
        <dbReference type="EMBL" id="MEJ6009763.1"/>
    </source>
</evidence>
<evidence type="ECO:0000256" key="2">
    <source>
        <dbReference type="ARBA" id="ARBA00022630"/>
    </source>
</evidence>
<dbReference type="RefSeq" id="WP_339966027.1">
    <property type="nucleotide sequence ID" value="NZ_JBBHJY010000003.1"/>
</dbReference>
<dbReference type="SUPFAM" id="SSF56176">
    <property type="entry name" value="FAD-binding/transporter-associated domain-like"/>
    <property type="match status" value="1"/>
</dbReference>
<dbReference type="PANTHER" id="PTHR11748">
    <property type="entry name" value="D-LACTATE DEHYDROGENASE"/>
    <property type="match status" value="1"/>
</dbReference>